<dbReference type="Gene3D" id="3.40.50.2000">
    <property type="entry name" value="Glycogen Phosphorylase B"/>
    <property type="match status" value="2"/>
</dbReference>
<proteinExistence type="predicted"/>
<dbReference type="CDD" id="cd03798">
    <property type="entry name" value="GT4_WlbH-like"/>
    <property type="match status" value="1"/>
</dbReference>
<dbReference type="PANTHER" id="PTHR45947:SF3">
    <property type="entry name" value="SULFOQUINOVOSYL TRANSFERASE SQD2"/>
    <property type="match status" value="1"/>
</dbReference>
<feature type="domain" description="Glycosyl transferase family 1" evidence="1">
    <location>
        <begin position="228"/>
        <end position="383"/>
    </location>
</feature>
<evidence type="ECO:0000313" key="4">
    <source>
        <dbReference type="Proteomes" id="UP001065682"/>
    </source>
</evidence>
<accession>A0A9E4ZMN1</accession>
<comment type="caution">
    <text evidence="3">The sequence shown here is derived from an EMBL/GenBank/DDBJ whole genome shotgun (WGS) entry which is preliminary data.</text>
</comment>
<keyword evidence="4" id="KW-1185">Reference proteome</keyword>
<dbReference type="GO" id="GO:0016757">
    <property type="term" value="F:glycosyltransferase activity"/>
    <property type="evidence" value="ECO:0007669"/>
    <property type="project" value="InterPro"/>
</dbReference>
<dbReference type="Proteomes" id="UP001065682">
    <property type="component" value="Unassembled WGS sequence"/>
</dbReference>
<dbReference type="AlphaFoldDB" id="A0A9E4ZMN1"/>
<dbReference type="PANTHER" id="PTHR45947">
    <property type="entry name" value="SULFOQUINOVOSYL TRANSFERASE SQD2"/>
    <property type="match status" value="1"/>
</dbReference>
<feature type="domain" description="Glycosyltransferase subfamily 4-like N-terminal" evidence="2">
    <location>
        <begin position="117"/>
        <end position="218"/>
    </location>
</feature>
<dbReference type="EMBL" id="VHLL01000010">
    <property type="protein sequence ID" value="MCT8338197.1"/>
    <property type="molecule type" value="Genomic_DNA"/>
</dbReference>
<evidence type="ECO:0000313" key="3">
    <source>
        <dbReference type="EMBL" id="MCT8338197.1"/>
    </source>
</evidence>
<evidence type="ECO:0000259" key="2">
    <source>
        <dbReference type="Pfam" id="PF13439"/>
    </source>
</evidence>
<evidence type="ECO:0000259" key="1">
    <source>
        <dbReference type="Pfam" id="PF00534"/>
    </source>
</evidence>
<dbReference type="Pfam" id="PF00534">
    <property type="entry name" value="Glycos_transf_1"/>
    <property type="match status" value="1"/>
</dbReference>
<name>A0A9E4ZMN1_9EURY</name>
<sequence length="438" mass="49511">MIKIGNPAFVSDELDEAQHLRIDSMKRNLLIITPDYPDSTDTYVGGIFIKDYVDAVKPFFQEIVVVAPVLFSGRLMPNDRLCRDYQYDNVSVFYPRCLFLPRCLSLPGITNRSKLSFDTRPYVVERLLGKLGKKFDLIHAHFTWPSAYIGVMLKEKLKIPVITTIHEDPAWLSEENNMDHPLIQKAWLNADAVLRANTYDISTLQNYNANVFRVPNGFSTIFRPMDQTTCRRTLELPEDRRIVLSVGNLETIKGHRYLLSATKSIISVYPDLLCVIVGNGPQRAALEQQIADEGLSDHVMLAGNRPHTEIPLWMNACDLFVLPSLNESFGIVQIEAMACGKPVIATNTPGSREIIASDKHGLFCRPADEEDLAEKIQIGLQKDWNQKEILQFAKKFSWERVVGEILQIYDTAIHEYYGLGRATEEIVTSIPTGSSSHP</sequence>
<reference evidence="3" key="1">
    <citation type="submission" date="2019-06" db="EMBL/GenBank/DDBJ databases">
        <title>Methanoculleus strain from Tamsui River, Taipei, Taiwan.</title>
        <authorList>
            <person name="You Y.-T."/>
            <person name="Chen S.-C."/>
            <person name="Lai S.-J."/>
            <person name="Lee Y.-C."/>
            <person name="Lai M.-C."/>
        </authorList>
    </citation>
    <scope>NUCLEOTIDE SEQUENCE</scope>
    <source>
        <strain evidence="3">Afa-1</strain>
    </source>
</reference>
<dbReference type="InterPro" id="IPR050194">
    <property type="entry name" value="Glycosyltransferase_grp1"/>
</dbReference>
<gene>
    <name evidence="3" type="ORF">FKB36_12030</name>
</gene>
<dbReference type="InterPro" id="IPR001296">
    <property type="entry name" value="Glyco_trans_1"/>
</dbReference>
<protein>
    <submittedName>
        <fullName evidence="3">Glycosyltransferase family 4 protein</fullName>
    </submittedName>
</protein>
<dbReference type="InterPro" id="IPR028098">
    <property type="entry name" value="Glyco_trans_4-like_N"/>
</dbReference>
<dbReference type="Pfam" id="PF13439">
    <property type="entry name" value="Glyco_transf_4"/>
    <property type="match status" value="1"/>
</dbReference>
<organism evidence="3 4">
    <name type="scientific">Methanoculleus formosensis</name>
    <dbReference type="NCBI Taxonomy" id="2590886"/>
    <lineage>
        <taxon>Archaea</taxon>
        <taxon>Methanobacteriati</taxon>
        <taxon>Methanobacteriota</taxon>
        <taxon>Stenosarchaea group</taxon>
        <taxon>Methanomicrobia</taxon>
        <taxon>Methanomicrobiales</taxon>
        <taxon>Methanomicrobiaceae</taxon>
        <taxon>Methanoculleus</taxon>
    </lineage>
</organism>
<dbReference type="SUPFAM" id="SSF53756">
    <property type="entry name" value="UDP-Glycosyltransferase/glycogen phosphorylase"/>
    <property type="match status" value="1"/>
</dbReference>
<dbReference type="RefSeq" id="WP_261598331.1">
    <property type="nucleotide sequence ID" value="NZ_VHLL01000010.1"/>
</dbReference>